<accession>A0A495SQ01</accession>
<dbReference type="GO" id="GO:0006355">
    <property type="term" value="P:regulation of DNA-templated transcription"/>
    <property type="evidence" value="ECO:0007669"/>
    <property type="project" value="InterPro"/>
</dbReference>
<comment type="caution">
    <text evidence="4">The sequence shown here is derived from an EMBL/GenBank/DDBJ whole genome shotgun (WGS) entry which is preliminary data.</text>
</comment>
<keyword evidence="2" id="KW-0812">Transmembrane</keyword>
<dbReference type="AlphaFoldDB" id="A0A495SQ01"/>
<keyword evidence="2" id="KW-1133">Transmembrane helix</keyword>
<dbReference type="RefSeq" id="WP_121460396.1">
    <property type="nucleotide sequence ID" value="NZ_RBXB01000001.1"/>
</dbReference>
<dbReference type="Gene3D" id="1.25.40.10">
    <property type="entry name" value="Tetratricopeptide repeat domain"/>
    <property type="match status" value="2"/>
</dbReference>
<dbReference type="PROSITE" id="PS50005">
    <property type="entry name" value="TPR"/>
    <property type="match status" value="1"/>
</dbReference>
<feature type="repeat" description="TPR" evidence="1">
    <location>
        <begin position="230"/>
        <end position="263"/>
    </location>
</feature>
<keyword evidence="5" id="KW-1185">Reference proteome</keyword>
<organism evidence="4 5">
    <name type="scientific">Chryseobacterium defluvii</name>
    <dbReference type="NCBI Taxonomy" id="160396"/>
    <lineage>
        <taxon>Bacteria</taxon>
        <taxon>Pseudomonadati</taxon>
        <taxon>Bacteroidota</taxon>
        <taxon>Flavobacteriia</taxon>
        <taxon>Flavobacteriales</taxon>
        <taxon>Weeksellaceae</taxon>
        <taxon>Chryseobacterium group</taxon>
        <taxon>Chryseobacterium</taxon>
    </lineage>
</organism>
<dbReference type="SUPFAM" id="SSF48452">
    <property type="entry name" value="TPR-like"/>
    <property type="match status" value="1"/>
</dbReference>
<dbReference type="SUPFAM" id="SSF46894">
    <property type="entry name" value="C-terminal effector domain of the bipartite response regulators"/>
    <property type="match status" value="1"/>
</dbReference>
<evidence type="ECO:0000313" key="5">
    <source>
        <dbReference type="Proteomes" id="UP000272428"/>
    </source>
</evidence>
<keyword evidence="2" id="KW-0472">Membrane</keyword>
<dbReference type="EMBL" id="RBXB01000001">
    <property type="protein sequence ID" value="RKT01490.1"/>
    <property type="molecule type" value="Genomic_DNA"/>
</dbReference>
<protein>
    <submittedName>
        <fullName evidence="4">Regulatory LuxR family protein</fullName>
    </submittedName>
</protein>
<dbReference type="InterPro" id="IPR011990">
    <property type="entry name" value="TPR-like_helical_dom_sf"/>
</dbReference>
<evidence type="ECO:0000313" key="4">
    <source>
        <dbReference type="EMBL" id="RKT01490.1"/>
    </source>
</evidence>
<dbReference type="InterPro" id="IPR016032">
    <property type="entry name" value="Sig_transdc_resp-reg_C-effctor"/>
</dbReference>
<dbReference type="InterPro" id="IPR036388">
    <property type="entry name" value="WH-like_DNA-bd_sf"/>
</dbReference>
<feature type="transmembrane region" description="Helical" evidence="2">
    <location>
        <begin position="332"/>
        <end position="352"/>
    </location>
</feature>
<dbReference type="Gene3D" id="1.10.10.10">
    <property type="entry name" value="Winged helix-like DNA-binding domain superfamily/Winged helix DNA-binding domain"/>
    <property type="match status" value="1"/>
</dbReference>
<reference evidence="4 5" key="1">
    <citation type="submission" date="2018-10" db="EMBL/GenBank/DDBJ databases">
        <title>Genomic Encyclopedia of Archaeal and Bacterial Type Strains, Phase II (KMG-II): from individual species to whole genera.</title>
        <authorList>
            <person name="Goeker M."/>
        </authorList>
    </citation>
    <scope>NUCLEOTIDE SEQUENCE [LARGE SCALE GENOMIC DNA]</scope>
    <source>
        <strain evidence="4 5">DSM 14219</strain>
    </source>
</reference>
<gene>
    <name evidence="4" type="ORF">BCF58_0711</name>
</gene>
<dbReference type="GO" id="GO:0003677">
    <property type="term" value="F:DNA binding"/>
    <property type="evidence" value="ECO:0007669"/>
    <property type="project" value="InterPro"/>
</dbReference>
<feature type="domain" description="HTH luxR-type" evidence="3">
    <location>
        <begin position="419"/>
        <end position="476"/>
    </location>
</feature>
<dbReference type="InterPro" id="IPR019734">
    <property type="entry name" value="TPR_rpt"/>
</dbReference>
<proteinExistence type="predicted"/>
<dbReference type="InterPro" id="IPR000792">
    <property type="entry name" value="Tscrpt_reg_LuxR_C"/>
</dbReference>
<dbReference type="OrthoDB" id="1090267at2"/>
<evidence type="ECO:0000256" key="1">
    <source>
        <dbReference type="PROSITE-ProRule" id="PRU00339"/>
    </source>
</evidence>
<dbReference type="SMART" id="SM00421">
    <property type="entry name" value="HTH_LUXR"/>
    <property type="match status" value="1"/>
</dbReference>
<dbReference type="Proteomes" id="UP000272428">
    <property type="component" value="Unassembled WGS sequence"/>
</dbReference>
<evidence type="ECO:0000256" key="2">
    <source>
        <dbReference type="SAM" id="Phobius"/>
    </source>
</evidence>
<sequence length="480" mass="57279">MKYILFSWCFFFISLYNSLFAQKILAPQEFDSLLITENKKLQKTKSREEMIAWNTKLMAQAKKQNYHKGEIWALANLSNYYWRSGNFRKSIETLNIAEKLIKEYGADDYTISKIYQEYSQTYYPLNLYELALKNNAKAIFYGLKINDPLTKRKFLTYIYSTRSSLLYVTHQKDSALIYLQKSKKLYPTPFNTSNIARHYIEYERNLDSAKIYLDKALLLLNEKTTSYDVSVIYYYYGYYYNEKKQYTDALKSLKKSMTINKINNPLHNSNIYRQLSITYEKLDSTEQQKTYLEKYTFLKDSIERAQVKGVDESIKKLEEEKKEESNNSIQKLWIYTGIGLCICLFIFIYLYCADQKKKKLIAEKKEIIEQKEIETRVLKKKVNDAFDEIVQLAKENNTEFLTRFREVYPDLYEKLIKINPNLTKSELEFSAMIWLGFSSKEIADYRFMQHRSVQTKKNRLRKKLNIPSDTDIYFFLKSLE</sequence>
<evidence type="ECO:0000259" key="3">
    <source>
        <dbReference type="SMART" id="SM00421"/>
    </source>
</evidence>
<dbReference type="SMART" id="SM00028">
    <property type="entry name" value="TPR"/>
    <property type="match status" value="3"/>
</dbReference>
<keyword evidence="1" id="KW-0802">TPR repeat</keyword>
<name>A0A495SQ01_9FLAO</name>
<dbReference type="Pfam" id="PF00196">
    <property type="entry name" value="GerE"/>
    <property type="match status" value="1"/>
</dbReference>